<feature type="domain" description="DNA-directed RNA polymerase beta subunit external 1" evidence="14">
    <location>
        <begin position="570"/>
        <end position="635"/>
    </location>
</feature>
<gene>
    <name evidence="6" type="primary">rpoB</name>
    <name evidence="15" type="ORF">GGP71_000987</name>
</gene>
<dbReference type="PROSITE" id="PS01166">
    <property type="entry name" value="RNA_POL_BETA"/>
    <property type="match status" value="1"/>
</dbReference>
<dbReference type="Pfam" id="PF04565">
    <property type="entry name" value="RNA_pol_Rpb2_3"/>
    <property type="match status" value="1"/>
</dbReference>
<dbReference type="GO" id="GO:0000428">
    <property type="term" value="C:DNA-directed RNA polymerase complex"/>
    <property type="evidence" value="ECO:0007669"/>
    <property type="project" value="UniProtKB-KW"/>
</dbReference>
<dbReference type="Pfam" id="PF00562">
    <property type="entry name" value="RNA_pol_Rpb2_6"/>
    <property type="match status" value="1"/>
</dbReference>
<dbReference type="HAMAP" id="MF_01321">
    <property type="entry name" value="RNApol_bact_RpoB"/>
    <property type="match status" value="1"/>
</dbReference>
<dbReference type="Gene3D" id="2.40.270.10">
    <property type="entry name" value="DNA-directed RNA polymerase, subunit 2, domain 6"/>
    <property type="match status" value="3"/>
</dbReference>
<sequence length="1287" mass="144620">MPTFLNGDITTPGHLVDPDPRESFADIPEVWDYPDFLDVQLKTFHDFVQDDVPPADREDVGLQAVFNEHFPIKDNRDRYTLEFVNYELDAPKHTVEECIAQGLTYSIPLKATLRLTSKEEEGGEEAIEAIEQEVYLGTLPFMTDRGTFIVNGAERVIVSQLHRSPGAFFEKEIHSNGTELFSARVIPFRGSWMEFSTDVRDVLWAYVDRKKKVPVTTLLRALGFSSDEEIVKMFDLADAVDIGDEDEFEEHLGRELATSVTIEKTIEIVDEDTGEVVDEEMEREVLLPAEHELEEGDWEELDEYNVSRLYLVREDVEDEALDKSTLVETLQKDSSHTEEEALEVIYEKLRGSEAPDLDSAREALERLFFNEDRYDLGDVGRHRMNARLDVDVDTDEKVLTKEDVVGIVRELIRLQNGESTADDIDHLSNRRVKSVGEQLGSQFSLGLARMARTIKERMNLRDADKFTPKDLVNARTIESVINTFFGTNQLSQFMDQTNALAEMTHKRRMSALGPGGLTRERAGFEVRDVHHTHYGRLCPIETPEGPNIGLMLSLCVHSTINDFGFLETPYRVVEDGRVTDRVEYLSAEEEDQATVAQANAPIGDDGHFERDEVRCRHQGDFPIVEPEEVDYMDVAPNQIVSPSASLVPFLSHNDANRALMGSNMQRQGVPLLRSDSPIVGTGLEGRVAKDSRSCVVAEGEGVVEYVDAERLVVRYDEEQDKTDLTFGEPVQEYELTKFRRTNQGTCMNQKPIVQAGDRVEEGEVLTDGFAMEKGELALGKNVLCAFMPWHGYNYEDAIVISERLVADDVYTSVHIEEFEHEVRDTKRGEEELTREIPNVSEEATKDLDERGIVRVGAEITPGDIIVGKITPKGETDPTPEEKLLRAIFGDKAGDVKDASLKAKPGMEGGVVIDTRLFSRRELDPASKKMEEKRLENIESDHERKLADLNERFWEKFFALVEDATSAGLEDREGEVLLTEGADFEEDAFDEVDPSDLSTRAEFTEDEELNDQISTLLRNYKSRRRDIEGTTKRQKHQVEMGDELPSGVVQMAKVYVARKKKIEVGDKMAGRHGNKGVIAKIAPVEDMPFLDDGTPVDLVLNPLGVPSRMNLGQIYETLLGWAGDRLGVKYATPIFDGASLEDVGDELEKAGLPRDGKVQLYDGRTGEPFDEKTTVGQIYMMKLEHLVEDKMHARSIGPYSLITQQPLGGKAQFGGQRLGEMEVWALYAYGASNTLQEMLTFKSDDVEGRSEAYESIVKGENLPSPGVPESFNVLVRELQGLGLEVTLD</sequence>
<keyword evidence="2 6" id="KW-0808">Transferase</keyword>
<evidence type="ECO:0000256" key="6">
    <source>
        <dbReference type="HAMAP-Rule" id="MF_01321"/>
    </source>
</evidence>
<evidence type="ECO:0000313" key="16">
    <source>
        <dbReference type="Proteomes" id="UP001155027"/>
    </source>
</evidence>
<evidence type="ECO:0000256" key="7">
    <source>
        <dbReference type="RuleBase" id="RU000434"/>
    </source>
</evidence>
<comment type="function">
    <text evidence="6 8">DNA-dependent RNA polymerase catalyzes the transcription of DNA into RNA using the four ribonucleoside triphosphates as substrates.</text>
</comment>
<dbReference type="Gene3D" id="2.30.150.10">
    <property type="entry name" value="DNA-directed RNA polymerase, beta subunit, external 1 domain"/>
    <property type="match status" value="1"/>
</dbReference>
<dbReference type="Gene3D" id="3.90.1800.10">
    <property type="entry name" value="RNA polymerase alpha subunit dimerisation domain"/>
    <property type="match status" value="1"/>
</dbReference>
<organism evidence="15 16">
    <name type="scientific">Salinibacter ruber</name>
    <dbReference type="NCBI Taxonomy" id="146919"/>
    <lineage>
        <taxon>Bacteria</taxon>
        <taxon>Pseudomonadati</taxon>
        <taxon>Rhodothermota</taxon>
        <taxon>Rhodothermia</taxon>
        <taxon>Rhodothermales</taxon>
        <taxon>Salinibacteraceae</taxon>
        <taxon>Salinibacter</taxon>
    </lineage>
</organism>
<dbReference type="InterPro" id="IPR019462">
    <property type="entry name" value="DNA-dir_RNA_pol_bsu_external_1"/>
</dbReference>
<evidence type="ECO:0000259" key="12">
    <source>
        <dbReference type="Pfam" id="PF04563"/>
    </source>
</evidence>
<keyword evidence="4 6" id="KW-0804">Transcription</keyword>
<feature type="domain" description="RNA polymerase Rpb2" evidence="10">
    <location>
        <begin position="1213"/>
        <end position="1286"/>
    </location>
</feature>
<dbReference type="InterPro" id="IPR037033">
    <property type="entry name" value="DNA-dir_RNAP_su2_hyb_sf"/>
</dbReference>
<comment type="subunit">
    <text evidence="6 8">The RNAP catalytic core consists of 2 alpha, 1 beta, 1 beta' and 1 omega subunit. When a sigma factor is associated with the core the holoenzyme is formed, which can initiate transcription.</text>
</comment>
<dbReference type="InterPro" id="IPR007644">
    <property type="entry name" value="RNA_pol_bsu_protrusion"/>
</dbReference>
<dbReference type="Gene3D" id="2.40.50.150">
    <property type="match status" value="1"/>
</dbReference>
<dbReference type="NCBIfam" id="NF001616">
    <property type="entry name" value="PRK00405.1"/>
    <property type="match status" value="1"/>
</dbReference>
<dbReference type="NCBIfam" id="TIGR02013">
    <property type="entry name" value="rpoB"/>
    <property type="match status" value="1"/>
</dbReference>
<dbReference type="InterPro" id="IPR015712">
    <property type="entry name" value="DNA-dir_RNA_pol_su2"/>
</dbReference>
<proteinExistence type="inferred from homology"/>
<protein>
    <recommendedName>
        <fullName evidence="6 8">DNA-directed RNA polymerase subunit beta</fullName>
        <shortName evidence="6">RNAP subunit beta</shortName>
        <ecNumber evidence="6 8">2.7.7.6</ecNumber>
    </recommendedName>
    <alternativeName>
        <fullName evidence="6">RNA polymerase subunit beta</fullName>
    </alternativeName>
    <alternativeName>
        <fullName evidence="6">Transcriptase subunit beta</fullName>
    </alternativeName>
</protein>
<reference evidence="15" key="1">
    <citation type="submission" date="2022-08" db="EMBL/GenBank/DDBJ databases">
        <title>Genomic Encyclopedia of Type Strains, Phase V (KMG-V): Genome sequencing to study the core and pangenomes of soil and plant-associated prokaryotes.</title>
        <authorList>
            <person name="Whitman W."/>
        </authorList>
    </citation>
    <scope>NUCLEOTIDE SEQUENCE</scope>
    <source>
        <strain evidence="15">0</strain>
    </source>
</reference>
<evidence type="ECO:0000259" key="11">
    <source>
        <dbReference type="Pfam" id="PF04561"/>
    </source>
</evidence>
<evidence type="ECO:0000259" key="10">
    <source>
        <dbReference type="Pfam" id="PF04560"/>
    </source>
</evidence>
<dbReference type="Proteomes" id="UP001155027">
    <property type="component" value="Unassembled WGS sequence"/>
</dbReference>
<feature type="domain" description="RNA polymerase beta subunit protrusion" evidence="12">
    <location>
        <begin position="38"/>
        <end position="478"/>
    </location>
</feature>
<dbReference type="EC" id="2.7.7.6" evidence="6 8"/>
<keyword evidence="1 6" id="KW-0240">DNA-directed RNA polymerase</keyword>
<comment type="caution">
    <text evidence="15">The sequence shown here is derived from an EMBL/GenBank/DDBJ whole genome shotgun (WGS) entry which is preliminary data.</text>
</comment>
<evidence type="ECO:0000256" key="1">
    <source>
        <dbReference type="ARBA" id="ARBA00022478"/>
    </source>
</evidence>
<dbReference type="InterPro" id="IPR007642">
    <property type="entry name" value="RNA_pol_Rpb2_2"/>
</dbReference>
<evidence type="ECO:0000256" key="3">
    <source>
        <dbReference type="ARBA" id="ARBA00022695"/>
    </source>
</evidence>
<keyword evidence="3 6" id="KW-0548">Nucleotidyltransferase</keyword>
<dbReference type="InterPro" id="IPR007641">
    <property type="entry name" value="RNA_pol_Rpb2_7"/>
</dbReference>
<evidence type="ECO:0000256" key="5">
    <source>
        <dbReference type="ARBA" id="ARBA00048552"/>
    </source>
</evidence>
<dbReference type="InterPro" id="IPR042107">
    <property type="entry name" value="DNA-dir_RNA_pol_bsu_ext_1_sf"/>
</dbReference>
<dbReference type="InterPro" id="IPR010243">
    <property type="entry name" value="RNA_pol_bsu_bac"/>
</dbReference>
<dbReference type="SUPFAM" id="SSF64484">
    <property type="entry name" value="beta and beta-prime subunits of DNA dependent RNA-polymerase"/>
    <property type="match status" value="1"/>
</dbReference>
<dbReference type="Pfam" id="PF10385">
    <property type="entry name" value="RNA_pol_Rpb2_45"/>
    <property type="match status" value="1"/>
</dbReference>
<evidence type="ECO:0000256" key="8">
    <source>
        <dbReference type="RuleBase" id="RU363031"/>
    </source>
</evidence>
<evidence type="ECO:0000259" key="14">
    <source>
        <dbReference type="Pfam" id="PF10385"/>
    </source>
</evidence>
<dbReference type="GO" id="GO:0003677">
    <property type="term" value="F:DNA binding"/>
    <property type="evidence" value="ECO:0007669"/>
    <property type="project" value="UniProtKB-UniRule"/>
</dbReference>
<dbReference type="InterPro" id="IPR037034">
    <property type="entry name" value="RNA_pol_Rpb2_2_sf"/>
</dbReference>
<name>A0A9X2Q2H9_9BACT</name>
<dbReference type="PANTHER" id="PTHR20856">
    <property type="entry name" value="DNA-DIRECTED RNA POLYMERASE I SUBUNIT 2"/>
    <property type="match status" value="1"/>
</dbReference>
<feature type="domain" description="RNA polymerase Rpb2" evidence="11">
    <location>
        <begin position="163"/>
        <end position="232"/>
    </location>
</feature>
<evidence type="ECO:0000259" key="9">
    <source>
        <dbReference type="Pfam" id="PF00562"/>
    </source>
</evidence>
<dbReference type="Gene3D" id="3.90.1110.10">
    <property type="entry name" value="RNA polymerase Rpb2, domain 2"/>
    <property type="match status" value="2"/>
</dbReference>
<comment type="catalytic activity">
    <reaction evidence="5 6 8">
        <text>RNA(n) + a ribonucleoside 5'-triphosphate = RNA(n+1) + diphosphate</text>
        <dbReference type="Rhea" id="RHEA:21248"/>
        <dbReference type="Rhea" id="RHEA-COMP:14527"/>
        <dbReference type="Rhea" id="RHEA-COMP:17342"/>
        <dbReference type="ChEBI" id="CHEBI:33019"/>
        <dbReference type="ChEBI" id="CHEBI:61557"/>
        <dbReference type="ChEBI" id="CHEBI:140395"/>
        <dbReference type="EC" id="2.7.7.6"/>
    </reaction>
</comment>
<dbReference type="InterPro" id="IPR014724">
    <property type="entry name" value="RNA_pol_RPB2_OB-fold"/>
</dbReference>
<dbReference type="InterPro" id="IPR007645">
    <property type="entry name" value="RNA_pol_Rpb2_3"/>
</dbReference>
<dbReference type="CDD" id="cd00653">
    <property type="entry name" value="RNA_pol_B_RPB2"/>
    <property type="match status" value="1"/>
</dbReference>
<dbReference type="Pfam" id="PF04563">
    <property type="entry name" value="RNA_pol_Rpb2_1"/>
    <property type="match status" value="1"/>
</dbReference>
<accession>A0A9X2Q2H9</accession>
<feature type="domain" description="RNA polymerase Rpb2" evidence="11">
    <location>
        <begin position="310"/>
        <end position="433"/>
    </location>
</feature>
<evidence type="ECO:0000256" key="4">
    <source>
        <dbReference type="ARBA" id="ARBA00023163"/>
    </source>
</evidence>
<dbReference type="Gene3D" id="2.40.50.100">
    <property type="match status" value="1"/>
</dbReference>
<evidence type="ECO:0000259" key="13">
    <source>
        <dbReference type="Pfam" id="PF04565"/>
    </source>
</evidence>
<comment type="similarity">
    <text evidence="6 7">Belongs to the RNA polymerase beta chain family.</text>
</comment>
<evidence type="ECO:0000313" key="15">
    <source>
        <dbReference type="EMBL" id="MCS3677080.1"/>
    </source>
</evidence>
<feature type="domain" description="DNA-directed RNA polymerase subunit 2 hybrid-binding" evidence="9">
    <location>
        <begin position="696"/>
        <end position="1211"/>
    </location>
</feature>
<dbReference type="EMBL" id="JANUAU010000002">
    <property type="protein sequence ID" value="MCS3677080.1"/>
    <property type="molecule type" value="Genomic_DNA"/>
</dbReference>
<dbReference type="GO" id="GO:0032549">
    <property type="term" value="F:ribonucleoside binding"/>
    <property type="evidence" value="ECO:0007669"/>
    <property type="project" value="InterPro"/>
</dbReference>
<dbReference type="Pfam" id="PF04561">
    <property type="entry name" value="RNA_pol_Rpb2_2"/>
    <property type="match status" value="2"/>
</dbReference>
<dbReference type="GO" id="GO:0006351">
    <property type="term" value="P:DNA-templated transcription"/>
    <property type="evidence" value="ECO:0007669"/>
    <property type="project" value="UniProtKB-UniRule"/>
</dbReference>
<dbReference type="GO" id="GO:0003899">
    <property type="term" value="F:DNA-directed RNA polymerase activity"/>
    <property type="evidence" value="ECO:0007669"/>
    <property type="project" value="UniProtKB-UniRule"/>
</dbReference>
<dbReference type="InterPro" id="IPR007121">
    <property type="entry name" value="RNA_pol_bsu_CS"/>
</dbReference>
<dbReference type="Gene3D" id="3.90.1100.10">
    <property type="match status" value="2"/>
</dbReference>
<evidence type="ECO:0000256" key="2">
    <source>
        <dbReference type="ARBA" id="ARBA00022679"/>
    </source>
</evidence>
<feature type="domain" description="RNA polymerase Rpb2" evidence="13">
    <location>
        <begin position="492"/>
        <end position="560"/>
    </location>
</feature>
<dbReference type="InterPro" id="IPR007120">
    <property type="entry name" value="DNA-dir_RNAP_su2_dom"/>
</dbReference>
<dbReference type="Pfam" id="PF04560">
    <property type="entry name" value="RNA_pol_Rpb2_7"/>
    <property type="match status" value="1"/>
</dbReference>